<dbReference type="SUPFAM" id="SSF47384">
    <property type="entry name" value="Homodimeric domain of signal transducing histidine kinase"/>
    <property type="match status" value="1"/>
</dbReference>
<keyword evidence="5" id="KW-0812">Transmembrane</keyword>
<dbReference type="Gene3D" id="3.30.450.20">
    <property type="entry name" value="PAS domain"/>
    <property type="match status" value="1"/>
</dbReference>
<feature type="domain" description="Response regulatory" evidence="7">
    <location>
        <begin position="781"/>
        <end position="899"/>
    </location>
</feature>
<dbReference type="InterPro" id="IPR000700">
    <property type="entry name" value="PAS-assoc_C"/>
</dbReference>
<dbReference type="RefSeq" id="WP_277579100.1">
    <property type="nucleotide sequence ID" value="NZ_JANRMI010000004.1"/>
</dbReference>
<feature type="domain" description="PAC" evidence="9">
    <location>
        <begin position="320"/>
        <end position="372"/>
    </location>
</feature>
<dbReference type="SUPFAM" id="SSF55874">
    <property type="entry name" value="ATPase domain of HSP90 chaperone/DNA topoisomerase II/histidine kinase"/>
    <property type="match status" value="1"/>
</dbReference>
<evidence type="ECO:0000259" key="7">
    <source>
        <dbReference type="PROSITE" id="PS50110"/>
    </source>
</evidence>
<dbReference type="PROSITE" id="PS50109">
    <property type="entry name" value="HIS_KIN"/>
    <property type="match status" value="1"/>
</dbReference>
<dbReference type="InterPro" id="IPR003594">
    <property type="entry name" value="HATPase_dom"/>
</dbReference>
<dbReference type="SUPFAM" id="SSF55785">
    <property type="entry name" value="PYP-like sensor domain (PAS domain)"/>
    <property type="match status" value="1"/>
</dbReference>
<protein>
    <recommendedName>
        <fullName evidence="2">histidine kinase</fullName>
        <ecNumber evidence="2">2.7.13.3</ecNumber>
    </recommendedName>
</protein>
<dbReference type="Pfam" id="PF13426">
    <property type="entry name" value="PAS_9"/>
    <property type="match status" value="1"/>
</dbReference>
<comment type="catalytic activity">
    <reaction evidence="1">
        <text>ATP + protein L-histidine = ADP + protein N-phospho-L-histidine.</text>
        <dbReference type="EC" id="2.7.13.3"/>
    </reaction>
</comment>
<dbReference type="InterPro" id="IPR036890">
    <property type="entry name" value="HATPase_C_sf"/>
</dbReference>
<dbReference type="PROSITE" id="PS50110">
    <property type="entry name" value="RESPONSE_REGULATORY"/>
    <property type="match status" value="2"/>
</dbReference>
<dbReference type="CDD" id="cd17546">
    <property type="entry name" value="REC_hyHK_CKI1_RcsC-like"/>
    <property type="match status" value="1"/>
</dbReference>
<feature type="transmembrane region" description="Helical" evidence="5">
    <location>
        <begin position="148"/>
        <end position="167"/>
    </location>
</feature>
<evidence type="ECO:0000256" key="4">
    <source>
        <dbReference type="PROSITE-ProRule" id="PRU00169"/>
    </source>
</evidence>
<dbReference type="CDD" id="cd00082">
    <property type="entry name" value="HisKA"/>
    <property type="match status" value="1"/>
</dbReference>
<feature type="modified residue" description="4-aspartylphosphate" evidence="4">
    <location>
        <position position="685"/>
    </location>
</feature>
<feature type="transmembrane region" description="Helical" evidence="5">
    <location>
        <begin position="73"/>
        <end position="94"/>
    </location>
</feature>
<feature type="domain" description="Response regulatory" evidence="7">
    <location>
        <begin position="631"/>
        <end position="752"/>
    </location>
</feature>
<evidence type="ECO:0000256" key="2">
    <source>
        <dbReference type="ARBA" id="ARBA00012438"/>
    </source>
</evidence>
<dbReference type="InterPro" id="IPR036097">
    <property type="entry name" value="HisK_dim/P_sf"/>
</dbReference>
<dbReference type="PRINTS" id="PR00344">
    <property type="entry name" value="BCTRLSENSOR"/>
</dbReference>
<feature type="transmembrane region" description="Helical" evidence="5">
    <location>
        <begin position="42"/>
        <end position="61"/>
    </location>
</feature>
<dbReference type="InterPro" id="IPR001789">
    <property type="entry name" value="Sig_transdc_resp-reg_receiver"/>
</dbReference>
<evidence type="ECO:0000259" key="6">
    <source>
        <dbReference type="PROSITE" id="PS50109"/>
    </source>
</evidence>
<comment type="caution">
    <text evidence="10">The sequence shown here is derived from an EMBL/GenBank/DDBJ whole genome shotgun (WGS) entry which is preliminary data.</text>
</comment>
<dbReference type="CDD" id="cd00156">
    <property type="entry name" value="REC"/>
    <property type="match status" value="1"/>
</dbReference>
<reference evidence="10" key="1">
    <citation type="submission" date="2022-08" db="EMBL/GenBank/DDBJ databases">
        <title>Novel Bdellovibrio Species Isolated from Svalbard: Designation Bdellovibrio svalbardensis.</title>
        <authorList>
            <person name="Mitchell R.J."/>
            <person name="Choi S.Y."/>
        </authorList>
    </citation>
    <scope>NUCLEOTIDE SEQUENCE</scope>
    <source>
        <strain evidence="10">PAP01</strain>
    </source>
</reference>
<dbReference type="InterPro" id="IPR005467">
    <property type="entry name" value="His_kinase_dom"/>
</dbReference>
<keyword evidence="5" id="KW-1133">Transmembrane helix</keyword>
<dbReference type="SMART" id="SM00388">
    <property type="entry name" value="HisKA"/>
    <property type="match status" value="1"/>
</dbReference>
<gene>
    <name evidence="10" type="ORF">NWE73_14705</name>
</gene>
<dbReference type="PANTHER" id="PTHR45339:SF5">
    <property type="entry name" value="HISTIDINE KINASE"/>
    <property type="match status" value="1"/>
</dbReference>
<dbReference type="Pfam" id="PF00072">
    <property type="entry name" value="Response_reg"/>
    <property type="match status" value="2"/>
</dbReference>
<dbReference type="InterPro" id="IPR035965">
    <property type="entry name" value="PAS-like_dom_sf"/>
</dbReference>
<keyword evidence="5" id="KW-0472">Membrane</keyword>
<dbReference type="CDD" id="cd16922">
    <property type="entry name" value="HATPase_EvgS-ArcB-TorS-like"/>
    <property type="match status" value="1"/>
</dbReference>
<feature type="domain" description="Histidine kinase" evidence="6">
    <location>
        <begin position="390"/>
        <end position="611"/>
    </location>
</feature>
<evidence type="ECO:0000256" key="5">
    <source>
        <dbReference type="SAM" id="Phobius"/>
    </source>
</evidence>
<dbReference type="InterPro" id="IPR003661">
    <property type="entry name" value="HisK_dim/P_dom"/>
</dbReference>
<dbReference type="Proteomes" id="UP001152321">
    <property type="component" value="Unassembled WGS sequence"/>
</dbReference>
<dbReference type="Gene3D" id="3.40.50.2300">
    <property type="match status" value="2"/>
</dbReference>
<dbReference type="Gene3D" id="3.30.565.10">
    <property type="entry name" value="Histidine kinase-like ATPase, C-terminal domain"/>
    <property type="match status" value="1"/>
</dbReference>
<organism evidence="10 11">
    <name type="scientific">Bdellovibrio svalbardensis</name>
    <dbReference type="NCBI Taxonomy" id="2972972"/>
    <lineage>
        <taxon>Bacteria</taxon>
        <taxon>Pseudomonadati</taxon>
        <taxon>Bdellovibrionota</taxon>
        <taxon>Bdellovibrionia</taxon>
        <taxon>Bdellovibrionales</taxon>
        <taxon>Pseudobdellovibrionaceae</taxon>
        <taxon>Bdellovibrio</taxon>
    </lineage>
</organism>
<dbReference type="EMBL" id="JANRMI010000004">
    <property type="protein sequence ID" value="MDG0817628.1"/>
    <property type="molecule type" value="Genomic_DNA"/>
</dbReference>
<keyword evidence="3 4" id="KW-0597">Phosphoprotein</keyword>
<feature type="domain" description="PAS" evidence="8">
    <location>
        <begin position="238"/>
        <end position="302"/>
    </location>
</feature>
<dbReference type="PROSITE" id="PS50112">
    <property type="entry name" value="PAS"/>
    <property type="match status" value="1"/>
</dbReference>
<dbReference type="SMART" id="SM00091">
    <property type="entry name" value="PAS"/>
    <property type="match status" value="1"/>
</dbReference>
<dbReference type="Gene3D" id="1.10.287.130">
    <property type="match status" value="1"/>
</dbReference>
<dbReference type="InterPro" id="IPR011006">
    <property type="entry name" value="CheY-like_superfamily"/>
</dbReference>
<evidence type="ECO:0000259" key="9">
    <source>
        <dbReference type="PROSITE" id="PS50113"/>
    </source>
</evidence>
<proteinExistence type="predicted"/>
<dbReference type="SUPFAM" id="SSF52172">
    <property type="entry name" value="CheY-like"/>
    <property type="match status" value="2"/>
</dbReference>
<accession>A0ABT6DL79</accession>
<keyword evidence="11" id="KW-1185">Reference proteome</keyword>
<evidence type="ECO:0000313" key="11">
    <source>
        <dbReference type="Proteomes" id="UP001152321"/>
    </source>
</evidence>
<dbReference type="InterPro" id="IPR004358">
    <property type="entry name" value="Sig_transdc_His_kin-like_C"/>
</dbReference>
<dbReference type="Pfam" id="PF00512">
    <property type="entry name" value="HisKA"/>
    <property type="match status" value="1"/>
</dbReference>
<dbReference type="SMART" id="SM00086">
    <property type="entry name" value="PAC"/>
    <property type="match status" value="1"/>
</dbReference>
<dbReference type="Pfam" id="PF02518">
    <property type="entry name" value="HATPase_c"/>
    <property type="match status" value="1"/>
</dbReference>
<dbReference type="CDD" id="cd00130">
    <property type="entry name" value="PAS"/>
    <property type="match status" value="1"/>
</dbReference>
<evidence type="ECO:0000256" key="3">
    <source>
        <dbReference type="ARBA" id="ARBA00022553"/>
    </source>
</evidence>
<dbReference type="PROSITE" id="PS50113">
    <property type="entry name" value="PAC"/>
    <property type="match status" value="1"/>
</dbReference>
<evidence type="ECO:0000313" key="10">
    <source>
        <dbReference type="EMBL" id="MDG0817628.1"/>
    </source>
</evidence>
<feature type="modified residue" description="4-aspartylphosphate" evidence="4">
    <location>
        <position position="830"/>
    </location>
</feature>
<evidence type="ECO:0000256" key="1">
    <source>
        <dbReference type="ARBA" id="ARBA00000085"/>
    </source>
</evidence>
<feature type="transmembrane region" description="Helical" evidence="5">
    <location>
        <begin position="114"/>
        <end position="136"/>
    </location>
</feature>
<dbReference type="EC" id="2.7.13.3" evidence="2"/>
<dbReference type="SMART" id="SM00387">
    <property type="entry name" value="HATPase_c"/>
    <property type="match status" value="1"/>
</dbReference>
<dbReference type="InterPro" id="IPR001610">
    <property type="entry name" value="PAC"/>
</dbReference>
<sequence length="915" mass="101090">MSITLFIGLLTIVEYVGGYNFGIDELFFKDQGEAVLTIFPGRMAVVAASCFVLLSGSLLLLSIKTLSARERNFIDIGAFATIALLVPSILGYILGLQRNTSFYPYAQIALHTAFALLLCAVGIIALNSLGFVHQVATSKTIGGRNFRTLTPALILALVTAKFLISYGEVHGYYDSKFSQTLFISTAIFEIVAISLLQFFSLNKLNSEIIESDRKAQSAEARLKYNETIAEYAIWNNAILENANSSIISSDPNGVIRTFNKKAEQLLGYQRDEMIGKKTPEIIHDPQEVVEYAKTLSSRLGREISPGFEAFVAMAREDGADEREWTYIRKDGTTLPVFLSVTAVKNQKNEIIGYLGIANDISEKKEVDRKLRTALSDANASLKAKDIFLANMSHEIRTPMNGIIGMSDLLLETPLSDEQSKYVHVIQKSGDQLLGVINDILDFSKIQSGGFSLDLHPFSLVELLENQMEMFKARANEKGLSLMSYIDSNVPNKLIGDSFRIAQVITNLVGNAIKFTQRGGVTLFVETLDSGSSVCDLKISVVDTGIGISSLDMTKLFSPFIQADNSTSRHFGGTGLGLSISKSLVQLMNGEIGLKSEEKMGSTFWVRLKLSPAEDQDQTALENDFASLQYKKILVVDDDPLANLVLEKYLSSWGFQVITTLNVSEALAELQLAVDQRSPFSVAIIDKRLSEMDGLDLARMIKSNLELASTPLILMTAHNKSGLKEEALRTYFSDVLIKPFRRSELQKALKQLLLADKTKKPLSVSQVLPANNSKDEQTKLGRILVAEDNQVNQLVTRTLLEQLQYSVLVVSNGNEALKEVFSEHFDLVFMDCQMPDLDGYQTTVRIRKAEAGTGRHIPIVALTANAMEQDREMCVKSGMDDYLAKPVKKVVLEAMLKKWLRTATSINPSPGLDRES</sequence>
<name>A0ABT6DL79_9BACT</name>
<dbReference type="SMART" id="SM00448">
    <property type="entry name" value="REC"/>
    <property type="match status" value="2"/>
</dbReference>
<evidence type="ECO:0000259" key="8">
    <source>
        <dbReference type="PROSITE" id="PS50112"/>
    </source>
</evidence>
<dbReference type="PANTHER" id="PTHR45339">
    <property type="entry name" value="HYBRID SIGNAL TRANSDUCTION HISTIDINE KINASE J"/>
    <property type="match status" value="1"/>
</dbReference>
<dbReference type="NCBIfam" id="TIGR00229">
    <property type="entry name" value="sensory_box"/>
    <property type="match status" value="1"/>
</dbReference>
<dbReference type="InterPro" id="IPR000014">
    <property type="entry name" value="PAS"/>
</dbReference>